<feature type="region of interest" description="Disordered" evidence="2">
    <location>
        <begin position="154"/>
        <end position="184"/>
    </location>
</feature>
<dbReference type="PANTHER" id="PTHR40633">
    <property type="entry name" value="MATRIX PROTEIN, PUTATIVE (AFU_ORTHOLOGUE AFUA_8G05410)-RELATED"/>
    <property type="match status" value="1"/>
</dbReference>
<evidence type="ECO:0000256" key="3">
    <source>
        <dbReference type="SAM" id="SignalP"/>
    </source>
</evidence>
<feature type="chain" id="PRO_5045634335" description="Yeast cell wall synthesis Kre9/Knh1-like N-terminal domain-containing protein" evidence="3">
    <location>
        <begin position="18"/>
        <end position="207"/>
    </location>
</feature>
<proteinExistence type="predicted"/>
<dbReference type="Pfam" id="PF10342">
    <property type="entry name" value="Kre9_KNH"/>
    <property type="match status" value="1"/>
</dbReference>
<feature type="compositionally biased region" description="Low complexity" evidence="2">
    <location>
        <begin position="154"/>
        <end position="174"/>
    </location>
</feature>
<organism evidence="5 6">
    <name type="scientific">Lithohypha guttulata</name>
    <dbReference type="NCBI Taxonomy" id="1690604"/>
    <lineage>
        <taxon>Eukaryota</taxon>
        <taxon>Fungi</taxon>
        <taxon>Dikarya</taxon>
        <taxon>Ascomycota</taxon>
        <taxon>Pezizomycotina</taxon>
        <taxon>Eurotiomycetes</taxon>
        <taxon>Chaetothyriomycetidae</taxon>
        <taxon>Chaetothyriales</taxon>
        <taxon>Trichomeriaceae</taxon>
        <taxon>Lithohypha</taxon>
    </lineage>
</organism>
<reference evidence="5 6" key="1">
    <citation type="submission" date="2023-08" db="EMBL/GenBank/DDBJ databases">
        <title>Black Yeasts Isolated from many extreme environments.</title>
        <authorList>
            <person name="Coleine C."/>
            <person name="Stajich J.E."/>
            <person name="Selbmann L."/>
        </authorList>
    </citation>
    <scope>NUCLEOTIDE SEQUENCE [LARGE SCALE GENOMIC DNA]</scope>
    <source>
        <strain evidence="5 6">CCFEE 5885</strain>
    </source>
</reference>
<feature type="signal peptide" evidence="3">
    <location>
        <begin position="1"/>
        <end position="17"/>
    </location>
</feature>
<name>A0ABR0K5D7_9EURO</name>
<evidence type="ECO:0000259" key="4">
    <source>
        <dbReference type="Pfam" id="PF10342"/>
    </source>
</evidence>
<protein>
    <recommendedName>
        <fullName evidence="4">Yeast cell wall synthesis Kre9/Knh1-like N-terminal domain-containing protein</fullName>
    </recommendedName>
</protein>
<comment type="caution">
    <text evidence="5">The sequence shown here is derived from an EMBL/GenBank/DDBJ whole genome shotgun (WGS) entry which is preliminary data.</text>
</comment>
<dbReference type="InterPro" id="IPR018466">
    <property type="entry name" value="Kre9/Knh1-like_N"/>
</dbReference>
<gene>
    <name evidence="5" type="ORF">LTR24_006649</name>
</gene>
<keyword evidence="1 3" id="KW-0732">Signal</keyword>
<accession>A0ABR0K5D7</accession>
<dbReference type="InterPro" id="IPR052982">
    <property type="entry name" value="SRP1/TIP1-like"/>
</dbReference>
<evidence type="ECO:0000313" key="5">
    <source>
        <dbReference type="EMBL" id="KAK5087532.1"/>
    </source>
</evidence>
<sequence length="207" mass="20423">MRFFGLIFALLAAVAFAQTKPNYINVPNGGFDVVAGQPFTITWQNPSDGDVNIRLTQGEIIEPGAGIDLTTVAASAATATFTIPSGVSNGQWNFAIVETSDPSVINFSSGFQISGASEVQTSSASNTASSASASMSSSASASASSASASASSASASSASSRSSSSSASRTSASSTPTTQAPSTYTNGAAYAQAGGMIAIVAGAIAVF</sequence>
<evidence type="ECO:0000256" key="1">
    <source>
        <dbReference type="ARBA" id="ARBA00022729"/>
    </source>
</evidence>
<evidence type="ECO:0000313" key="6">
    <source>
        <dbReference type="Proteomes" id="UP001345013"/>
    </source>
</evidence>
<dbReference type="Proteomes" id="UP001345013">
    <property type="component" value="Unassembled WGS sequence"/>
</dbReference>
<keyword evidence="6" id="KW-1185">Reference proteome</keyword>
<dbReference type="EMBL" id="JAVRRG010000088">
    <property type="protein sequence ID" value="KAK5087532.1"/>
    <property type="molecule type" value="Genomic_DNA"/>
</dbReference>
<evidence type="ECO:0000256" key="2">
    <source>
        <dbReference type="SAM" id="MobiDB-lite"/>
    </source>
</evidence>
<feature type="compositionally biased region" description="Polar residues" evidence="2">
    <location>
        <begin position="175"/>
        <end position="184"/>
    </location>
</feature>
<dbReference type="PANTHER" id="PTHR40633:SF1">
    <property type="entry name" value="GPI ANCHORED SERINE-THREONINE RICH PROTEIN (AFU_ORTHOLOGUE AFUA_1G03630)"/>
    <property type="match status" value="1"/>
</dbReference>
<feature type="domain" description="Yeast cell wall synthesis Kre9/Knh1-like N-terminal" evidence="4">
    <location>
        <begin position="27"/>
        <end position="113"/>
    </location>
</feature>